<organism evidence="2 3">
    <name type="scientific">Leptonema illini</name>
    <dbReference type="NCBI Taxonomy" id="183"/>
    <lineage>
        <taxon>Bacteria</taxon>
        <taxon>Pseudomonadati</taxon>
        <taxon>Spirochaetota</taxon>
        <taxon>Spirochaetia</taxon>
        <taxon>Leptospirales</taxon>
        <taxon>Leptospiraceae</taxon>
        <taxon>Leptonema</taxon>
    </lineage>
</organism>
<proteinExistence type="predicted"/>
<evidence type="ECO:0000313" key="3">
    <source>
        <dbReference type="Proteomes" id="UP000460298"/>
    </source>
</evidence>
<feature type="compositionally biased region" description="Pro residues" evidence="1">
    <location>
        <begin position="36"/>
        <end position="45"/>
    </location>
</feature>
<dbReference type="EMBL" id="WBUI01000010">
    <property type="protein sequence ID" value="KAB2932206.1"/>
    <property type="molecule type" value="Genomic_DNA"/>
</dbReference>
<reference evidence="2 3" key="1">
    <citation type="submission" date="2019-10" db="EMBL/GenBank/DDBJ databases">
        <title>Extracellular Electron Transfer in a Candidatus Methanoperedens spp. Enrichment Culture.</title>
        <authorList>
            <person name="Berger S."/>
            <person name="Rangel Shaw D."/>
            <person name="Berben T."/>
            <person name="In 'T Zandt M."/>
            <person name="Frank J."/>
            <person name="Reimann J."/>
            <person name="Jetten M.S.M."/>
            <person name="Welte C.U."/>
        </authorList>
    </citation>
    <scope>NUCLEOTIDE SEQUENCE [LARGE SCALE GENOMIC DNA]</scope>
    <source>
        <strain evidence="2">SB12</strain>
    </source>
</reference>
<name>A0A833H1C9_9LEPT</name>
<dbReference type="AlphaFoldDB" id="A0A833H1C9"/>
<evidence type="ECO:0000256" key="1">
    <source>
        <dbReference type="SAM" id="MobiDB-lite"/>
    </source>
</evidence>
<protein>
    <submittedName>
        <fullName evidence="2">Uncharacterized protein</fullName>
    </submittedName>
</protein>
<feature type="region of interest" description="Disordered" evidence="1">
    <location>
        <begin position="1"/>
        <end position="52"/>
    </location>
</feature>
<accession>A0A833H1C9</accession>
<sequence length="101" mass="11038">MEPFGPEQLREMIGGPSRNRAEEFMHKARAGRSPDPRSPAGPPAGAPINEVGAHHDGAIRNHLAGLVRAFLQSGDKAKLRELLVEHRNFIDGILNLLDSQK</sequence>
<dbReference type="Proteomes" id="UP000460298">
    <property type="component" value="Unassembled WGS sequence"/>
</dbReference>
<gene>
    <name evidence="2" type="ORF">F9K24_11420</name>
</gene>
<dbReference type="RefSeq" id="WP_002769730.1">
    <property type="nucleotide sequence ID" value="NZ_JQDG01000002.1"/>
</dbReference>
<comment type="caution">
    <text evidence="2">The sequence shown here is derived from an EMBL/GenBank/DDBJ whole genome shotgun (WGS) entry which is preliminary data.</text>
</comment>
<evidence type="ECO:0000313" key="2">
    <source>
        <dbReference type="EMBL" id="KAB2932206.1"/>
    </source>
</evidence>